<feature type="transmembrane region" description="Helical" evidence="1">
    <location>
        <begin position="315"/>
        <end position="339"/>
    </location>
</feature>
<proteinExistence type="predicted"/>
<keyword evidence="1" id="KW-1133">Transmembrane helix</keyword>
<accession>A0A6P8IVG9</accession>
<evidence type="ECO:0000313" key="4">
    <source>
        <dbReference type="RefSeq" id="XP_031570133.1"/>
    </source>
</evidence>
<feature type="transmembrane region" description="Helical" evidence="1">
    <location>
        <begin position="289"/>
        <end position="309"/>
    </location>
</feature>
<dbReference type="RefSeq" id="XP_031570132.1">
    <property type="nucleotide sequence ID" value="XM_031714272.1"/>
</dbReference>
<dbReference type="RefSeq" id="XP_031570133.1">
    <property type="nucleotide sequence ID" value="XM_031714273.1"/>
</dbReference>
<dbReference type="KEGG" id="aten:116304526"/>
<reference evidence="3 4" key="1">
    <citation type="submission" date="2025-04" db="UniProtKB">
        <authorList>
            <consortium name="RefSeq"/>
        </authorList>
    </citation>
    <scope>IDENTIFICATION</scope>
    <source>
        <tissue evidence="3 4">Tentacle</tissue>
    </source>
</reference>
<keyword evidence="2" id="KW-1185">Reference proteome</keyword>
<dbReference type="Proteomes" id="UP000515163">
    <property type="component" value="Unplaced"/>
</dbReference>
<gene>
    <name evidence="3 4" type="primary">LOC116304526</name>
</gene>
<dbReference type="OrthoDB" id="10253254at2759"/>
<evidence type="ECO:0000313" key="2">
    <source>
        <dbReference type="Proteomes" id="UP000515163"/>
    </source>
</evidence>
<dbReference type="AlphaFoldDB" id="A0A6P8IVG9"/>
<keyword evidence="1" id="KW-0812">Transmembrane</keyword>
<evidence type="ECO:0000256" key="1">
    <source>
        <dbReference type="SAM" id="Phobius"/>
    </source>
</evidence>
<name>A0A6P8IVG9_ACTTE</name>
<evidence type="ECO:0000313" key="3">
    <source>
        <dbReference type="RefSeq" id="XP_031570132.1"/>
    </source>
</evidence>
<sequence length="347" mass="39672">MTYVNIASTTINMGGCEESCGFYFIFSLFTFFVWMDLSFFGELADHGSLYNASSAKYMMFPVKTVKLRMQDHTSHYINLPLMELADERMGISSFPGVTPNLISGVHLFAAVVAAKCMISGSLCVRRLGVLLYEIRYQLDILDGVVFRAQTDKKNSYESGFGSFGYLIDAFSDMCGGILMATACTLFLWHFPPVKRVRVVSFGSDFRDQELGRKAILNECSREGEQLVHWNRPAVVVRMVAATVQLIMRSALWDFYLRSYVQLFESRNSNIPKDLQIEVLNYRFTWLVFWLWKVSSADAVIQFTLMAILFDKLWTWVQILISLGFIQLITVVLISQLHLIEVRAYLLV</sequence>
<dbReference type="InterPro" id="IPR043130">
    <property type="entry name" value="CDP-OH_PTrfase_TM_dom"/>
</dbReference>
<protein>
    <submittedName>
        <fullName evidence="3 4">Ceramide phosphoethanolamine synthase-like</fullName>
    </submittedName>
</protein>
<feature type="transmembrane region" description="Helical" evidence="1">
    <location>
        <begin position="21"/>
        <end position="40"/>
    </location>
</feature>
<organism evidence="2 4">
    <name type="scientific">Actinia tenebrosa</name>
    <name type="common">Australian red waratah sea anemone</name>
    <dbReference type="NCBI Taxonomy" id="6105"/>
    <lineage>
        <taxon>Eukaryota</taxon>
        <taxon>Metazoa</taxon>
        <taxon>Cnidaria</taxon>
        <taxon>Anthozoa</taxon>
        <taxon>Hexacorallia</taxon>
        <taxon>Actiniaria</taxon>
        <taxon>Actiniidae</taxon>
        <taxon>Actinia</taxon>
    </lineage>
</organism>
<dbReference type="GeneID" id="116304526"/>
<keyword evidence="1" id="KW-0472">Membrane</keyword>
<dbReference type="Gene3D" id="1.20.120.1760">
    <property type="match status" value="1"/>
</dbReference>